<dbReference type="HOGENOM" id="CLU_1173452_0_0_5"/>
<evidence type="ECO:0000259" key="3">
    <source>
        <dbReference type="PROSITE" id="PS51820"/>
    </source>
</evidence>
<name>A5FZA7_ACICJ</name>
<organism evidence="4 5">
    <name type="scientific">Acidiphilium cryptum (strain JF-5)</name>
    <dbReference type="NCBI Taxonomy" id="349163"/>
    <lineage>
        <taxon>Bacteria</taxon>
        <taxon>Pseudomonadati</taxon>
        <taxon>Pseudomonadota</taxon>
        <taxon>Alphaproteobacteria</taxon>
        <taxon>Acetobacterales</taxon>
        <taxon>Acidocellaceae</taxon>
        <taxon>Acidiphilium</taxon>
    </lineage>
</organism>
<dbReference type="NCBIfam" id="TIGR02595">
    <property type="entry name" value="PEP_CTERM"/>
    <property type="match status" value="1"/>
</dbReference>
<accession>A5FZA7</accession>
<reference evidence="4 5" key="1">
    <citation type="submission" date="2007-05" db="EMBL/GenBank/DDBJ databases">
        <title>Complete sequence of chromosome of Acidiphilium cryptum JF-5.</title>
        <authorList>
            <consortium name="US DOE Joint Genome Institute"/>
            <person name="Copeland A."/>
            <person name="Lucas S."/>
            <person name="Lapidus A."/>
            <person name="Barry K."/>
            <person name="Detter J.C."/>
            <person name="Glavina del Rio T."/>
            <person name="Hammon N."/>
            <person name="Israni S."/>
            <person name="Dalin E."/>
            <person name="Tice H."/>
            <person name="Pitluck S."/>
            <person name="Sims D."/>
            <person name="Brettin T."/>
            <person name="Bruce D."/>
            <person name="Han C."/>
            <person name="Schmutz J."/>
            <person name="Larimer F."/>
            <person name="Land M."/>
            <person name="Hauser L."/>
            <person name="Kyrpides N."/>
            <person name="Kim E."/>
            <person name="Magnuson T."/>
            <person name="Richardson P."/>
        </authorList>
    </citation>
    <scope>NUCLEOTIDE SEQUENCE [LARGE SCALE GENOMIC DNA]</scope>
    <source>
        <strain evidence="4 5">JF-5</strain>
    </source>
</reference>
<feature type="signal peptide" evidence="2">
    <location>
        <begin position="1"/>
        <end position="30"/>
    </location>
</feature>
<proteinExistence type="predicted"/>
<sequence>MNLKTRLFPAVRTAAIALAGLIATATAAQAGAIANPISQLSATYYSVPNGIADFGNDPIKAIPNDVKSTLGPDGLPVNNANYQNVNGAGELQWWQSQYETGTGTVTLPINNPSNYFPPNGTGLNDSTHFLTAIFRGTFTIASAEKLSFTMAADDDAYLFIDNKLVADIGGIQALSPLNYSSAMLGAGMHTLTLFYADRHTVQAGLTLALNTQGVTITAVPEPGSLALLGTGLLGIGLVARRRRRRG</sequence>
<dbReference type="RefSeq" id="WP_011942451.1">
    <property type="nucleotide sequence ID" value="NC_009484.1"/>
</dbReference>
<dbReference type="Proteomes" id="UP000000245">
    <property type="component" value="Chromosome"/>
</dbReference>
<evidence type="ECO:0000313" key="5">
    <source>
        <dbReference type="Proteomes" id="UP000000245"/>
    </source>
</evidence>
<dbReference type="eggNOG" id="COG1470">
    <property type="taxonomic scope" value="Bacteria"/>
</dbReference>
<keyword evidence="1" id="KW-0812">Transmembrane</keyword>
<evidence type="ECO:0000256" key="1">
    <source>
        <dbReference type="SAM" id="Phobius"/>
    </source>
</evidence>
<feature type="chain" id="PRO_5002683183" description="PA14 domain-containing protein" evidence="2">
    <location>
        <begin position="31"/>
        <end position="246"/>
    </location>
</feature>
<dbReference type="InterPro" id="IPR037524">
    <property type="entry name" value="PA14/GLEYA"/>
</dbReference>
<gene>
    <name evidence="4" type="ordered locus">Acry_1735</name>
</gene>
<dbReference type="KEGG" id="acr:Acry_1735"/>
<dbReference type="AlphaFoldDB" id="A5FZA7"/>
<evidence type="ECO:0000313" key="4">
    <source>
        <dbReference type="EMBL" id="ABQ30939.1"/>
    </source>
</evidence>
<evidence type="ECO:0000256" key="2">
    <source>
        <dbReference type="SAM" id="SignalP"/>
    </source>
</evidence>
<protein>
    <recommendedName>
        <fullName evidence="3">PA14 domain-containing protein</fullName>
    </recommendedName>
</protein>
<dbReference type="PROSITE" id="PS51820">
    <property type="entry name" value="PA14"/>
    <property type="match status" value="1"/>
</dbReference>
<feature type="domain" description="PA14" evidence="3">
    <location>
        <begin position="84"/>
        <end position="223"/>
    </location>
</feature>
<dbReference type="STRING" id="349163.Acry_1735"/>
<feature type="transmembrane region" description="Helical" evidence="1">
    <location>
        <begin position="222"/>
        <end position="239"/>
    </location>
</feature>
<keyword evidence="1" id="KW-0472">Membrane</keyword>
<dbReference type="EMBL" id="CP000697">
    <property type="protein sequence ID" value="ABQ30939.1"/>
    <property type="molecule type" value="Genomic_DNA"/>
</dbReference>
<dbReference type="InterPro" id="IPR013424">
    <property type="entry name" value="Ice-binding_C"/>
</dbReference>
<keyword evidence="2" id="KW-0732">Signal</keyword>
<dbReference type="InterPro" id="IPR011658">
    <property type="entry name" value="PA14_dom"/>
</dbReference>
<keyword evidence="1" id="KW-1133">Transmembrane helix</keyword>
<dbReference type="Pfam" id="PF07589">
    <property type="entry name" value="PEP-CTERM"/>
    <property type="match status" value="1"/>
</dbReference>
<keyword evidence="5" id="KW-1185">Reference proteome</keyword>
<dbReference type="Pfam" id="PF07691">
    <property type="entry name" value="PA14"/>
    <property type="match status" value="1"/>
</dbReference>